<sequence>MEQKVSTPVQKGLIISLLLIIFGLVLYFTNQYMNKGLSYIQYVILLGGIIWSCNTYAKQMNGNVTFGNIFAHGFKTTAFVAALMAVYTLLAVKFIFPEMMDKIMDAARQEMIKGGQLSESQVDQGIEMGKKFFVPFAIGGIIFFFALVGAIGSLIGAATAKKNPQDPFAQQPQM</sequence>
<feature type="transmembrane region" description="Helical" evidence="1">
    <location>
        <begin position="78"/>
        <end position="96"/>
    </location>
</feature>
<keyword evidence="1" id="KW-0812">Transmembrane</keyword>
<protein>
    <submittedName>
        <fullName evidence="2">DUF4199 domain-containing protein</fullName>
    </submittedName>
</protein>
<feature type="transmembrane region" description="Helical" evidence="1">
    <location>
        <begin position="12"/>
        <end position="33"/>
    </location>
</feature>
<dbReference type="KEGG" id="pgin:FRZ67_04995"/>
<accession>A0A5B8V5B2</accession>
<keyword evidence="3" id="KW-1185">Reference proteome</keyword>
<keyword evidence="1" id="KW-1133">Transmembrane helix</keyword>
<dbReference type="AlphaFoldDB" id="A0A5B8V5B2"/>
<keyword evidence="1" id="KW-0472">Membrane</keyword>
<evidence type="ECO:0000313" key="3">
    <source>
        <dbReference type="Proteomes" id="UP000321533"/>
    </source>
</evidence>
<evidence type="ECO:0000256" key="1">
    <source>
        <dbReference type="SAM" id="Phobius"/>
    </source>
</evidence>
<dbReference type="Proteomes" id="UP000321533">
    <property type="component" value="Chromosome"/>
</dbReference>
<dbReference type="OrthoDB" id="678029at2"/>
<organism evidence="2 3">
    <name type="scientific">Panacibacter ginsenosidivorans</name>
    <dbReference type="NCBI Taxonomy" id="1813871"/>
    <lineage>
        <taxon>Bacteria</taxon>
        <taxon>Pseudomonadati</taxon>
        <taxon>Bacteroidota</taxon>
        <taxon>Chitinophagia</taxon>
        <taxon>Chitinophagales</taxon>
        <taxon>Chitinophagaceae</taxon>
        <taxon>Panacibacter</taxon>
    </lineage>
</organism>
<evidence type="ECO:0000313" key="2">
    <source>
        <dbReference type="EMBL" id="QEC66687.1"/>
    </source>
</evidence>
<feature type="transmembrane region" description="Helical" evidence="1">
    <location>
        <begin position="39"/>
        <end position="57"/>
    </location>
</feature>
<dbReference type="RefSeq" id="WP_147188487.1">
    <property type="nucleotide sequence ID" value="NZ_CP042435.1"/>
</dbReference>
<name>A0A5B8V5B2_9BACT</name>
<reference evidence="2 3" key="1">
    <citation type="journal article" date="2016" name="Int. J. Syst. Evol. Microbiol.">
        <title>Panacibacter ginsenosidivorans gen. nov., sp. nov., with ginsenoside converting activity isolated from soil of a ginseng field.</title>
        <authorList>
            <person name="Siddiqi M.Z."/>
            <person name="Muhammad Shafi S."/>
            <person name="Choi K.D."/>
            <person name="Im W.T."/>
        </authorList>
    </citation>
    <scope>NUCLEOTIDE SEQUENCE [LARGE SCALE GENOMIC DNA]</scope>
    <source>
        <strain evidence="2 3">Gsoil1550</strain>
    </source>
</reference>
<proteinExistence type="predicted"/>
<dbReference type="Pfam" id="PF13858">
    <property type="entry name" value="DUF4199"/>
    <property type="match status" value="1"/>
</dbReference>
<gene>
    <name evidence="2" type="ORF">FRZ67_04995</name>
</gene>
<dbReference type="EMBL" id="CP042435">
    <property type="protein sequence ID" value="QEC66687.1"/>
    <property type="molecule type" value="Genomic_DNA"/>
</dbReference>
<dbReference type="InterPro" id="IPR025250">
    <property type="entry name" value="DUF4199"/>
</dbReference>
<feature type="transmembrane region" description="Helical" evidence="1">
    <location>
        <begin position="132"/>
        <end position="155"/>
    </location>
</feature>